<organism evidence="3 4">
    <name type="scientific">Acacia crassicarpa</name>
    <name type="common">northern wattle</name>
    <dbReference type="NCBI Taxonomy" id="499986"/>
    <lineage>
        <taxon>Eukaryota</taxon>
        <taxon>Viridiplantae</taxon>
        <taxon>Streptophyta</taxon>
        <taxon>Embryophyta</taxon>
        <taxon>Tracheophyta</taxon>
        <taxon>Spermatophyta</taxon>
        <taxon>Magnoliopsida</taxon>
        <taxon>eudicotyledons</taxon>
        <taxon>Gunneridae</taxon>
        <taxon>Pentapetalae</taxon>
        <taxon>rosids</taxon>
        <taxon>fabids</taxon>
        <taxon>Fabales</taxon>
        <taxon>Fabaceae</taxon>
        <taxon>Caesalpinioideae</taxon>
        <taxon>mimosoid clade</taxon>
        <taxon>Acacieae</taxon>
        <taxon>Acacia</taxon>
    </lineage>
</organism>
<evidence type="ECO:0000313" key="3">
    <source>
        <dbReference type="EMBL" id="KAK4254316.1"/>
    </source>
</evidence>
<feature type="coiled-coil region" evidence="1">
    <location>
        <begin position="154"/>
        <end position="181"/>
    </location>
</feature>
<protein>
    <submittedName>
        <fullName evidence="3">Uncharacterized protein</fullName>
    </submittedName>
</protein>
<evidence type="ECO:0000256" key="2">
    <source>
        <dbReference type="SAM" id="MobiDB-lite"/>
    </source>
</evidence>
<feature type="region of interest" description="Disordered" evidence="2">
    <location>
        <begin position="415"/>
        <end position="434"/>
    </location>
</feature>
<dbReference type="EMBL" id="JAWXYG010000014">
    <property type="protein sequence ID" value="KAK4254316.1"/>
    <property type="molecule type" value="Genomic_DNA"/>
</dbReference>
<keyword evidence="4" id="KW-1185">Reference proteome</keyword>
<dbReference type="PANTHER" id="PTHR34057">
    <property type="entry name" value="ELONGATION FACTOR"/>
    <property type="match status" value="1"/>
</dbReference>
<proteinExistence type="predicted"/>
<gene>
    <name evidence="3" type="ORF">QN277_009716</name>
</gene>
<dbReference type="InterPro" id="IPR038745">
    <property type="entry name" value="AT4G37440-like"/>
</dbReference>
<sequence length="434" mass="48949">MGSPLELEADLANWVDEKNIHVSSFSGQKVQQLETNYNDNAFEKEALPIEKTTLSRGNEDVEVNITGCTKSSEPLIREDTCDDDDATECSSSFGDTGSGTDNASAFSDDEVTSYMYAKDPFSPMFYGDSKPGLIRREKLTSHWESFIRPLSWCCKWLELKLKQLQSQEHKYEKELAAYEYRRQFVTENFSLDGCNTKSIPLPVGLCGKKVIKRKKCKRIEETCNLASYTSDHCVLSYFEKKDRAADARLKNANSFLKNVNGVAKAAKNPQINEELFKWNDDIFSHLENDLSSSLELNDTDRALVKMFERIEAAKFEVHKLRTRIDKAVYENVVKSSSVKYLNKQGLVPSNGLDPYNPNSASASRIKDTFSARNQFMRKTKESVEEHKSVSQAQASAPDLFAKNVVPNLLSYNLKDCSPSKSNVCGNKRKKSGSN</sequence>
<accession>A0AAE1INN3</accession>
<dbReference type="Proteomes" id="UP001293593">
    <property type="component" value="Unassembled WGS sequence"/>
</dbReference>
<evidence type="ECO:0000313" key="4">
    <source>
        <dbReference type="Proteomes" id="UP001293593"/>
    </source>
</evidence>
<evidence type="ECO:0000256" key="1">
    <source>
        <dbReference type="SAM" id="Coils"/>
    </source>
</evidence>
<dbReference type="AlphaFoldDB" id="A0AAE1INN3"/>
<dbReference type="CDD" id="cd11650">
    <property type="entry name" value="AT4G37440_like"/>
    <property type="match status" value="1"/>
</dbReference>
<comment type="caution">
    <text evidence="3">The sequence shown here is derived from an EMBL/GenBank/DDBJ whole genome shotgun (WGS) entry which is preliminary data.</text>
</comment>
<keyword evidence="1" id="KW-0175">Coiled coil</keyword>
<name>A0AAE1INN3_9FABA</name>
<reference evidence="3" key="1">
    <citation type="submission" date="2023-10" db="EMBL/GenBank/DDBJ databases">
        <title>Chromosome-level genome of the transformable northern wattle, Acacia crassicarpa.</title>
        <authorList>
            <person name="Massaro I."/>
            <person name="Sinha N.R."/>
            <person name="Poethig S."/>
            <person name="Leichty A.R."/>
        </authorList>
    </citation>
    <scope>NUCLEOTIDE SEQUENCE</scope>
    <source>
        <strain evidence="3">Acra3RX</strain>
        <tissue evidence="3">Leaf</tissue>
    </source>
</reference>
<dbReference type="PANTHER" id="PTHR34057:SF10">
    <property type="entry name" value="TRANSPOSASE, PTTA_EN_SPM, PLANT"/>
    <property type="match status" value="1"/>
</dbReference>